<keyword evidence="1" id="KW-1133">Transmembrane helix</keyword>
<evidence type="ECO:0008006" key="4">
    <source>
        <dbReference type="Google" id="ProtNLM"/>
    </source>
</evidence>
<dbReference type="eggNOG" id="arCOG05471">
    <property type="taxonomic scope" value="Archaea"/>
</dbReference>
<dbReference type="AlphaFoldDB" id="F2L5L4"/>
<sequence length="606" mass="62630">MRIAALLLLALAVAASAEVVVFTDGSGYAVLGPSGFSVYSIDGKFLYAGGAPAYVGPTCIAFYTGGGISILSFRGALKAFYPLNFTPTVLAADCRAVVAANQTSGVYISPSGSYSFKLVAPPYSAAFLNGVGYILDMDGDVVAAGPSGASTIAVGGYPAGLAASVDCVVASVVRGGTQYFYRVDGGTPTLIGSRPARVGLAYSFAVGPGCRLALAKGDKGTAVAVDGPYTIYGTSTGLLEVYVGGRLVYATDVGAPVLSVSSAGLNIVYETPTGARPLVLVNYTVVSNCGNWSRLIPAGSPIAPPSAVQFPNGTRCVLSANYTVGQTVLATYVRQYYVSLASPAPFSGWMSAGSAIPPPPPLELGYVELAPLGWEVGGRLVRSLTVLGPVNASAVYEVVPLVNGTLGNSTAVYVLTSERTVVWPQRPSYVVVRYYYVAAEPPAFVEGGNGYYPAGSYVSIRAAPPQAPPGCRYVFAGWSGINATSPNATVRVSGPVYASANFVEECSVVLYTKYGVVVNAPSWARVGSVLSPSVEPTAVWAPFPLRYVFVGWNVSGAISTQFAVSGPVRAEAVWVLDLTPLASIAAAVAVAAAAAVYWLYLRRPRR</sequence>
<keyword evidence="3" id="KW-1185">Reference proteome</keyword>
<dbReference type="STRING" id="999630.TUZN_0901"/>
<keyword evidence="1" id="KW-0812">Transmembrane</keyword>
<evidence type="ECO:0000313" key="3">
    <source>
        <dbReference type="Proteomes" id="UP000008138"/>
    </source>
</evidence>
<feature type="transmembrane region" description="Helical" evidence="1">
    <location>
        <begin position="581"/>
        <end position="601"/>
    </location>
</feature>
<proteinExistence type="predicted"/>
<dbReference type="EMBL" id="CP002590">
    <property type="protein sequence ID" value="AEA12385.1"/>
    <property type="molecule type" value="Genomic_DNA"/>
</dbReference>
<protein>
    <recommendedName>
        <fullName evidence="4">Bacterial repeat domain-containing protein</fullName>
    </recommendedName>
</protein>
<dbReference type="RefSeq" id="WP_013679721.1">
    <property type="nucleotide sequence ID" value="NC_015315.1"/>
</dbReference>
<reference key="2">
    <citation type="submission" date="2011-03" db="EMBL/GenBank/DDBJ databases">
        <title>Complete genome sequence of the thermoacidophilic crenarchaeon Thermoproteus uzoniensis 768-20.</title>
        <authorList>
            <person name="Mardanov A.V."/>
            <person name="Gumerov V.M."/>
            <person name="Beletsky A.V."/>
            <person name="Prokofeva M.I."/>
            <person name="Bonch-Osmolovskaya E.A."/>
            <person name="Ravin N.V."/>
            <person name="Skryabin K.G."/>
        </authorList>
    </citation>
    <scope>NUCLEOTIDE SEQUENCE</scope>
    <source>
        <strain>768-20</strain>
    </source>
</reference>
<gene>
    <name evidence="2" type="ordered locus">TUZN_0901</name>
</gene>
<reference evidence="2 3" key="1">
    <citation type="journal article" date="2011" name="J. Bacteriol.">
        <title>Complete genome sequence of the thermoacidophilic crenarchaeon Thermoproteus uzoniensis 768-20.</title>
        <authorList>
            <person name="Mardanov A.V."/>
            <person name="Gumerov V.M."/>
            <person name="Beletsky A.V."/>
            <person name="Prokofeva M.I."/>
            <person name="Bonch-Osmolovskaya E.A."/>
            <person name="Ravin N.V."/>
            <person name="Skryabin K.G."/>
        </authorList>
    </citation>
    <scope>NUCLEOTIDE SEQUENCE [LARGE SCALE GENOMIC DNA]</scope>
    <source>
        <strain evidence="2 3">768-20</strain>
    </source>
</reference>
<dbReference type="GeneID" id="10360434"/>
<keyword evidence="1" id="KW-0472">Membrane</keyword>
<accession>F2L5L4</accession>
<dbReference type="Proteomes" id="UP000008138">
    <property type="component" value="Chromosome"/>
</dbReference>
<dbReference type="HOGENOM" id="CLU_452457_0_0_2"/>
<name>F2L5L4_THEU7</name>
<evidence type="ECO:0000313" key="2">
    <source>
        <dbReference type="EMBL" id="AEA12385.1"/>
    </source>
</evidence>
<organism evidence="2 3">
    <name type="scientific">Thermoproteus uzoniensis (strain 768-20)</name>
    <dbReference type="NCBI Taxonomy" id="999630"/>
    <lineage>
        <taxon>Archaea</taxon>
        <taxon>Thermoproteota</taxon>
        <taxon>Thermoprotei</taxon>
        <taxon>Thermoproteales</taxon>
        <taxon>Thermoproteaceae</taxon>
        <taxon>Thermoproteus</taxon>
    </lineage>
</organism>
<dbReference type="OrthoDB" id="28655at2157"/>
<evidence type="ECO:0000256" key="1">
    <source>
        <dbReference type="SAM" id="Phobius"/>
    </source>
</evidence>
<dbReference type="KEGG" id="tuz:TUZN_0901"/>